<sequence length="1425" mass="164654">MAQFSQPKKQKKIVKKESPYYKPRFVDTSQAAISRFHADRYENLRKTQENLRNFKDEANEKKVSLTRSYRAGEIPDVQISHKDLLLPLEVLATADYNISRLLYSSLACSIIDEMQESLAVQDYEDYKNEFVKMISKNLTMSELYFTPTIGSFLRIVFDLGASISALLVKVASTKSDNHHIGIAILENQLSSLETQERPPKRVGRLSPTQEKWINLSLLYQQIDEMEIFENIYLTNVASNDLVQQALRYQIDGNYAIAFNHYDKALTDFGATVDDIEYNLWQEQMLFCRTQLGQWDRIGSDTRDAVEDKWDLLWTEKEDPYLEYFIKSYSKTGDERIMTGAEWTEYREALTQEKDRFKAIPGKKKSLEKHIKIWETEKRAWLPNEVNPLFGFLDEAYQNPAHKEKLLNKFACDWSMVEILRKEYNLGRLFIGRSYDALLSSWTTLHPLAHTSRLARLSQLERTVETEDYLELHKKIEDKTFARQDIETFIKALVLRSPDTQNDRMDVWHEILLSRLEYLRDLKESQLNDNSLLEELDMAKNQFVNLTEDTAIKQNNLSILPQIRKFYDDNGRYMKELSLIRYLQSYLEQKPDTEKADQFEKLLMKSLEIRLPPDANNQQKYEQRLVVAESIDVLKRQYTASPAIFEPALKSNNPPWVKFVAKKNLSSTIQDPNLFINFLETTGFDLLTEAELSVDNHISQKTDYLWRLGRYCDESLHLLEDETDKLKPTIDPVQYAEIVIKNYFEVMDLGHQEAANYFPRLLELIELYPATGPVFKESSIKFNATWKYIRWIPQLVSSINGPIAPYILPALQTLANSYPNSLFYPMQISCETYELRKTSLPKDICSSIEKVLHLIRSPILEEFSNELKRLTNPYHIVKDFLAYIKSDLADKDIPQSFIASKYKEFHQLVLNNYSERLGTIPKKLASKIANHFIRVLGENGSKIHRLTSKNLNELDKFCQQNLESRSNPEEEKSLKSYSPWLNSFKSIEHDQELEIPGQYDGLSKPFPELHAKVAYIDPTLLVMHSLRKPKRIKIYGTDEKEYLFLVKGGEDLRQDERIQQAFGVMNDAARKNKFCYNQNIQIGTYKVIPMASSLGIIEWLDNTKPLKTCMHEQASGNEIEVAKRIYQRWIISNNRNTKILAERYHPAYAKPRETVIGKIRESEASVSPNLLRDYLFKLASSPEAFLFSRKEYAYSLACICIFGYIMGIGDRHSDNFLVDLKSGRLVPIDFGYAFGVASEALPIPEIVPFRLTRQLVAVLSPLGISGILEDAMTQILTAIQAEKELLLNILSVFVKEPQLEWKQAAKRQSRLQKRDEEKDDSVSVSASSSMDQDIAWYPQNKIKIVKRKLNKGNPAFITAEELSNGHKTKSYFKDIVKIAKGVNGLNLRATVGKTCKTTNEQVRCLIDQATDPGVLGVAYEGWAPYL</sequence>
<accession>A0A0B7NNS0</accession>
<dbReference type="STRING" id="35722.A0A0B7NNS0"/>
<keyword evidence="3" id="KW-0547">Nucleotide-binding</keyword>
<dbReference type="Pfam" id="PF00454">
    <property type="entry name" value="PI3_PI4_kinase"/>
    <property type="match status" value="1"/>
</dbReference>
<evidence type="ECO:0000256" key="5">
    <source>
        <dbReference type="ARBA" id="ARBA00022840"/>
    </source>
</evidence>
<dbReference type="GO" id="GO:0000723">
    <property type="term" value="P:telomere maintenance"/>
    <property type="evidence" value="ECO:0007669"/>
    <property type="project" value="TreeGrafter"/>
</dbReference>
<dbReference type="Pfam" id="PF19704">
    <property type="entry name" value="DNAPKcs_CC5"/>
    <property type="match status" value="1"/>
</dbReference>
<dbReference type="PANTHER" id="PTHR11139:SF68">
    <property type="entry name" value="DNA-DEPENDENT PROTEIN KINASE CATALYTIC SUBUNIT"/>
    <property type="match status" value="1"/>
</dbReference>
<dbReference type="Proteomes" id="UP000054107">
    <property type="component" value="Unassembled WGS sequence"/>
</dbReference>
<keyword evidence="4" id="KW-0418">Kinase</keyword>
<keyword evidence="12" id="KW-1185">Reference proteome</keyword>
<dbReference type="SMART" id="SM01343">
    <property type="entry name" value="FATC"/>
    <property type="match status" value="1"/>
</dbReference>
<protein>
    <recommendedName>
        <fullName evidence="1">non-specific serine/threonine protein kinase</fullName>
        <ecNumber evidence="1">2.7.11.1</ecNumber>
    </recommendedName>
</protein>
<dbReference type="SUPFAM" id="SSF56112">
    <property type="entry name" value="Protein kinase-like (PK-like)"/>
    <property type="match status" value="1"/>
</dbReference>
<organism evidence="11 12">
    <name type="scientific">Parasitella parasitica</name>
    <dbReference type="NCBI Taxonomy" id="35722"/>
    <lineage>
        <taxon>Eukaryota</taxon>
        <taxon>Fungi</taxon>
        <taxon>Fungi incertae sedis</taxon>
        <taxon>Mucoromycota</taxon>
        <taxon>Mucoromycotina</taxon>
        <taxon>Mucoromycetes</taxon>
        <taxon>Mucorales</taxon>
        <taxon>Mucorineae</taxon>
        <taxon>Mucoraceae</taxon>
        <taxon>Parasitella</taxon>
    </lineage>
</organism>
<keyword evidence="2" id="KW-0808">Transferase</keyword>
<dbReference type="PROSITE" id="PS00916">
    <property type="entry name" value="PI3_4_KINASE_2"/>
    <property type="match status" value="1"/>
</dbReference>
<feature type="domain" description="PI3K/PI4K catalytic" evidence="8">
    <location>
        <begin position="1015"/>
        <end position="1340"/>
    </location>
</feature>
<dbReference type="InterPro" id="IPR037706">
    <property type="entry name" value="DNA-PK_dom"/>
</dbReference>
<dbReference type="Pfam" id="PF02260">
    <property type="entry name" value="FATC"/>
    <property type="match status" value="1"/>
</dbReference>
<proteinExistence type="predicted"/>
<dbReference type="Gene3D" id="3.30.1010.10">
    <property type="entry name" value="Phosphatidylinositol 3-kinase Catalytic Subunit, Chain A, domain 4"/>
    <property type="match status" value="1"/>
</dbReference>
<dbReference type="Gene3D" id="1.10.1070.11">
    <property type="entry name" value="Phosphatidylinositol 3-/4-kinase, catalytic domain"/>
    <property type="match status" value="1"/>
</dbReference>
<dbReference type="InterPro" id="IPR014009">
    <property type="entry name" value="PIK_FAT"/>
</dbReference>
<dbReference type="PROSITE" id="PS51189">
    <property type="entry name" value="FAT"/>
    <property type="match status" value="1"/>
</dbReference>
<dbReference type="InterPro" id="IPR050517">
    <property type="entry name" value="DDR_Repair_Kinase"/>
</dbReference>
<dbReference type="GO" id="GO:0006303">
    <property type="term" value="P:double-strand break repair via nonhomologous end joining"/>
    <property type="evidence" value="ECO:0007669"/>
    <property type="project" value="InterPro"/>
</dbReference>
<reference evidence="11 12" key="1">
    <citation type="submission" date="2014-09" db="EMBL/GenBank/DDBJ databases">
        <authorList>
            <person name="Ellenberger Sabrina"/>
        </authorList>
    </citation>
    <scope>NUCLEOTIDE SEQUENCE [LARGE SCALE GENOMIC DNA]</scope>
    <source>
        <strain evidence="11 12">CBS 412.66</strain>
    </source>
</reference>
<dbReference type="GO" id="GO:0005634">
    <property type="term" value="C:nucleus"/>
    <property type="evidence" value="ECO:0007669"/>
    <property type="project" value="TreeGrafter"/>
</dbReference>
<evidence type="ECO:0000256" key="3">
    <source>
        <dbReference type="ARBA" id="ARBA00022741"/>
    </source>
</evidence>
<evidence type="ECO:0000313" key="11">
    <source>
        <dbReference type="EMBL" id="CEP16993.1"/>
    </source>
</evidence>
<dbReference type="SMART" id="SM00146">
    <property type="entry name" value="PI3Kc"/>
    <property type="match status" value="1"/>
</dbReference>
<dbReference type="InterPro" id="IPR000403">
    <property type="entry name" value="PI3/4_kinase_cat_dom"/>
</dbReference>
<dbReference type="InterPro" id="IPR018936">
    <property type="entry name" value="PI3/4_kinase_CS"/>
</dbReference>
<dbReference type="InterPro" id="IPR045581">
    <property type="entry name" value="DNAPKcs_CC5"/>
</dbReference>
<dbReference type="PROSITE" id="PS50290">
    <property type="entry name" value="PI3_4_KINASE_3"/>
    <property type="match status" value="1"/>
</dbReference>
<dbReference type="EMBL" id="LN733457">
    <property type="protein sequence ID" value="CEP16993.1"/>
    <property type="molecule type" value="Genomic_DNA"/>
</dbReference>
<evidence type="ECO:0000256" key="4">
    <source>
        <dbReference type="ARBA" id="ARBA00022777"/>
    </source>
</evidence>
<dbReference type="EC" id="2.7.11.1" evidence="1"/>
<dbReference type="GO" id="GO:0035556">
    <property type="term" value="P:intracellular signal transduction"/>
    <property type="evidence" value="ECO:0007669"/>
    <property type="project" value="UniProtKB-ARBA"/>
</dbReference>
<comment type="catalytic activity">
    <reaction evidence="6">
        <text>L-threonyl-[protein] + ATP = O-phospho-L-threonyl-[protein] + ADP + H(+)</text>
        <dbReference type="Rhea" id="RHEA:46608"/>
        <dbReference type="Rhea" id="RHEA-COMP:11060"/>
        <dbReference type="Rhea" id="RHEA-COMP:11605"/>
        <dbReference type="ChEBI" id="CHEBI:15378"/>
        <dbReference type="ChEBI" id="CHEBI:30013"/>
        <dbReference type="ChEBI" id="CHEBI:30616"/>
        <dbReference type="ChEBI" id="CHEBI:61977"/>
        <dbReference type="ChEBI" id="CHEBI:456216"/>
        <dbReference type="EC" id="2.7.11.1"/>
    </reaction>
</comment>
<keyword evidence="5" id="KW-0067">ATP-binding</keyword>
<dbReference type="GO" id="GO:0005524">
    <property type="term" value="F:ATP binding"/>
    <property type="evidence" value="ECO:0007669"/>
    <property type="project" value="UniProtKB-KW"/>
</dbReference>
<evidence type="ECO:0000256" key="7">
    <source>
        <dbReference type="ARBA" id="ARBA00048679"/>
    </source>
</evidence>
<evidence type="ECO:0000313" key="12">
    <source>
        <dbReference type="Proteomes" id="UP000054107"/>
    </source>
</evidence>
<dbReference type="InterPro" id="IPR036940">
    <property type="entry name" value="PI3/4_kinase_cat_sf"/>
</dbReference>
<evidence type="ECO:0000256" key="1">
    <source>
        <dbReference type="ARBA" id="ARBA00012513"/>
    </source>
</evidence>
<evidence type="ECO:0000259" key="9">
    <source>
        <dbReference type="PROSITE" id="PS51189"/>
    </source>
</evidence>
<feature type="domain" description="FATC" evidence="10">
    <location>
        <begin position="1393"/>
        <end position="1425"/>
    </location>
</feature>
<evidence type="ECO:0000259" key="10">
    <source>
        <dbReference type="PROSITE" id="PS51190"/>
    </source>
</evidence>
<dbReference type="CDD" id="cd05172">
    <property type="entry name" value="PIKKc_DNA-PK"/>
    <property type="match status" value="1"/>
</dbReference>
<dbReference type="InterPro" id="IPR011009">
    <property type="entry name" value="Kinase-like_dom_sf"/>
</dbReference>
<dbReference type="PROSITE" id="PS00915">
    <property type="entry name" value="PI3_4_KINASE_1"/>
    <property type="match status" value="1"/>
</dbReference>
<dbReference type="PROSITE" id="PS51190">
    <property type="entry name" value="FATC"/>
    <property type="match status" value="1"/>
</dbReference>
<evidence type="ECO:0000259" key="8">
    <source>
        <dbReference type="PROSITE" id="PS50290"/>
    </source>
</evidence>
<feature type="domain" description="FAT" evidence="9">
    <location>
        <begin position="167"/>
        <end position="831"/>
    </location>
</feature>
<dbReference type="GO" id="GO:0004677">
    <property type="term" value="F:DNA-dependent protein kinase activity"/>
    <property type="evidence" value="ECO:0007669"/>
    <property type="project" value="InterPro"/>
</dbReference>
<gene>
    <name evidence="11" type="primary">PARPA_11279.1 scaffold 43311</name>
</gene>
<comment type="catalytic activity">
    <reaction evidence="7">
        <text>L-seryl-[protein] + ATP = O-phospho-L-seryl-[protein] + ADP + H(+)</text>
        <dbReference type="Rhea" id="RHEA:17989"/>
        <dbReference type="Rhea" id="RHEA-COMP:9863"/>
        <dbReference type="Rhea" id="RHEA-COMP:11604"/>
        <dbReference type="ChEBI" id="CHEBI:15378"/>
        <dbReference type="ChEBI" id="CHEBI:29999"/>
        <dbReference type="ChEBI" id="CHEBI:30616"/>
        <dbReference type="ChEBI" id="CHEBI:83421"/>
        <dbReference type="ChEBI" id="CHEBI:456216"/>
        <dbReference type="EC" id="2.7.11.1"/>
    </reaction>
</comment>
<dbReference type="PANTHER" id="PTHR11139">
    <property type="entry name" value="ATAXIA TELANGIECTASIA MUTATED ATM -RELATED"/>
    <property type="match status" value="1"/>
</dbReference>
<dbReference type="InterPro" id="IPR003152">
    <property type="entry name" value="FATC_dom"/>
</dbReference>
<dbReference type="OrthoDB" id="381190at2759"/>
<evidence type="ECO:0000256" key="6">
    <source>
        <dbReference type="ARBA" id="ARBA00047899"/>
    </source>
</evidence>
<name>A0A0B7NNS0_9FUNG</name>
<evidence type="ECO:0000256" key="2">
    <source>
        <dbReference type="ARBA" id="ARBA00022679"/>
    </source>
</evidence>